<evidence type="ECO:0000256" key="5">
    <source>
        <dbReference type="ARBA" id="ARBA00023136"/>
    </source>
</evidence>
<feature type="transmembrane region" description="Helical" evidence="6">
    <location>
        <begin position="6"/>
        <end position="28"/>
    </location>
</feature>
<evidence type="ECO:0000256" key="1">
    <source>
        <dbReference type="ARBA" id="ARBA00004651"/>
    </source>
</evidence>
<keyword evidence="3 6" id="KW-0812">Transmembrane</keyword>
<dbReference type="Proteomes" id="UP000000753">
    <property type="component" value="Chromosome"/>
</dbReference>
<dbReference type="STRING" id="225849.swp_2261"/>
<evidence type="ECO:0000313" key="7">
    <source>
        <dbReference type="EMBL" id="ACJ29008.1"/>
    </source>
</evidence>
<protein>
    <submittedName>
        <fullName evidence="7">Threonine efflux protein, putative</fullName>
    </submittedName>
</protein>
<dbReference type="InterPro" id="IPR001123">
    <property type="entry name" value="LeuE-type"/>
</dbReference>
<keyword evidence="2" id="KW-1003">Cell membrane</keyword>
<dbReference type="AlphaFoldDB" id="B8CNN9"/>
<feature type="transmembrane region" description="Helical" evidence="6">
    <location>
        <begin position="156"/>
        <end position="175"/>
    </location>
</feature>
<feature type="transmembrane region" description="Helical" evidence="6">
    <location>
        <begin position="40"/>
        <end position="65"/>
    </location>
</feature>
<proteinExistence type="predicted"/>
<dbReference type="eggNOG" id="COG1280">
    <property type="taxonomic scope" value="Bacteria"/>
</dbReference>
<feature type="transmembrane region" description="Helical" evidence="6">
    <location>
        <begin position="71"/>
        <end position="91"/>
    </location>
</feature>
<comment type="subcellular location">
    <subcellularLocation>
        <location evidence="1">Cell membrane</location>
        <topology evidence="1">Multi-pass membrane protein</topology>
    </subcellularLocation>
</comment>
<dbReference type="PIRSF" id="PIRSF006324">
    <property type="entry name" value="LeuE"/>
    <property type="match status" value="1"/>
</dbReference>
<dbReference type="HOGENOM" id="CLU_079569_0_1_6"/>
<dbReference type="EMBL" id="CP000472">
    <property type="protein sequence ID" value="ACJ29008.1"/>
    <property type="molecule type" value="Genomic_DNA"/>
</dbReference>
<dbReference type="Pfam" id="PF01810">
    <property type="entry name" value="LysE"/>
    <property type="match status" value="1"/>
</dbReference>
<evidence type="ECO:0000256" key="4">
    <source>
        <dbReference type="ARBA" id="ARBA00022989"/>
    </source>
</evidence>
<organism evidence="7 8">
    <name type="scientific">Shewanella piezotolerans (strain WP3 / JCM 13877)</name>
    <dbReference type="NCBI Taxonomy" id="225849"/>
    <lineage>
        <taxon>Bacteria</taxon>
        <taxon>Pseudomonadati</taxon>
        <taxon>Pseudomonadota</taxon>
        <taxon>Gammaproteobacteria</taxon>
        <taxon>Alteromonadales</taxon>
        <taxon>Shewanellaceae</taxon>
        <taxon>Shewanella</taxon>
    </lineage>
</organism>
<reference evidence="7 8" key="1">
    <citation type="journal article" date="2008" name="PLoS ONE">
        <title>Environmental adaptation: genomic analysis of the piezotolerant and psychrotolerant deep-sea iron reducing bacterium Shewanella piezotolerans WP3.</title>
        <authorList>
            <person name="Wang F."/>
            <person name="Wang J."/>
            <person name="Jian H."/>
            <person name="Zhang B."/>
            <person name="Li S."/>
            <person name="Wang F."/>
            <person name="Zeng X."/>
            <person name="Gao L."/>
            <person name="Bartlett D.H."/>
            <person name="Yu J."/>
            <person name="Hu S."/>
            <person name="Xiao X."/>
        </authorList>
    </citation>
    <scope>NUCLEOTIDE SEQUENCE [LARGE SCALE GENOMIC DNA]</scope>
    <source>
        <strain evidence="8">WP3 / JCM 13877</strain>
    </source>
</reference>
<keyword evidence="8" id="KW-1185">Reference proteome</keyword>
<accession>B8CNN9</accession>
<dbReference type="OrthoDB" id="581870at2"/>
<dbReference type="GO" id="GO:0015171">
    <property type="term" value="F:amino acid transmembrane transporter activity"/>
    <property type="evidence" value="ECO:0007669"/>
    <property type="project" value="TreeGrafter"/>
</dbReference>
<feature type="transmembrane region" description="Helical" evidence="6">
    <location>
        <begin position="132"/>
        <end position="150"/>
    </location>
</feature>
<dbReference type="GO" id="GO:0005886">
    <property type="term" value="C:plasma membrane"/>
    <property type="evidence" value="ECO:0007669"/>
    <property type="project" value="UniProtKB-SubCell"/>
</dbReference>
<keyword evidence="4 6" id="KW-1133">Transmembrane helix</keyword>
<dbReference type="PANTHER" id="PTHR30086">
    <property type="entry name" value="ARGININE EXPORTER PROTEIN ARGO"/>
    <property type="match status" value="1"/>
</dbReference>
<name>B8CNN9_SHEPW</name>
<dbReference type="RefSeq" id="WP_020912368.1">
    <property type="nucleotide sequence ID" value="NC_011566.1"/>
</dbReference>
<keyword evidence="5 6" id="KW-0472">Membrane</keyword>
<gene>
    <name evidence="7" type="ordered locus">swp_2261</name>
</gene>
<dbReference type="PANTHER" id="PTHR30086:SF17">
    <property type="entry name" value="LYSE FAMILY TRANSLOCATOR"/>
    <property type="match status" value="1"/>
</dbReference>
<feature type="transmembrane region" description="Helical" evidence="6">
    <location>
        <begin position="187"/>
        <end position="211"/>
    </location>
</feature>
<sequence length="212" mass="22820">MDVQLLISLAMIHTIALASPGPDFALVVKLSTQENRTVALASAAGISVAILAHTLLSLTGLSLIIHSSEQLFILVQLIGASYLAWMGLGAARAALSHWRDPVALEKAQQSEGLSVKKGFLQGLYTNLLNPKALVFFITLFSTLITPKISFMTKSVAAILLFTLSMMWFSFIAMVLTKPKIQIKLKQATPVINLLTGFVFISVALVIISGLIL</sequence>
<dbReference type="KEGG" id="swp:swp_2261"/>
<evidence type="ECO:0000256" key="2">
    <source>
        <dbReference type="ARBA" id="ARBA00022475"/>
    </source>
</evidence>
<evidence type="ECO:0000256" key="3">
    <source>
        <dbReference type="ARBA" id="ARBA00022692"/>
    </source>
</evidence>
<evidence type="ECO:0000256" key="6">
    <source>
        <dbReference type="SAM" id="Phobius"/>
    </source>
</evidence>
<evidence type="ECO:0000313" key="8">
    <source>
        <dbReference type="Proteomes" id="UP000000753"/>
    </source>
</evidence>